<comment type="caution">
    <text evidence="2">The sequence shown here is derived from an EMBL/GenBank/DDBJ whole genome shotgun (WGS) entry which is preliminary data.</text>
</comment>
<feature type="compositionally biased region" description="Polar residues" evidence="1">
    <location>
        <begin position="1"/>
        <end position="11"/>
    </location>
</feature>
<protein>
    <submittedName>
        <fullName evidence="2">Uncharacterized protein</fullName>
    </submittedName>
</protein>
<evidence type="ECO:0000256" key="1">
    <source>
        <dbReference type="SAM" id="MobiDB-lite"/>
    </source>
</evidence>
<keyword evidence="3" id="KW-1185">Reference proteome</keyword>
<dbReference type="EMBL" id="MZNU01000086">
    <property type="protein sequence ID" value="OWP04964.1"/>
    <property type="molecule type" value="Genomic_DNA"/>
</dbReference>
<accession>A0A218ZB70</accession>
<name>A0A218ZB70_9HELO</name>
<dbReference type="Proteomes" id="UP000242519">
    <property type="component" value="Unassembled WGS sequence"/>
</dbReference>
<proteinExistence type="predicted"/>
<organism evidence="2 3">
    <name type="scientific">Diplocarpon coronariae</name>
    <dbReference type="NCBI Taxonomy" id="2795749"/>
    <lineage>
        <taxon>Eukaryota</taxon>
        <taxon>Fungi</taxon>
        <taxon>Dikarya</taxon>
        <taxon>Ascomycota</taxon>
        <taxon>Pezizomycotina</taxon>
        <taxon>Leotiomycetes</taxon>
        <taxon>Helotiales</taxon>
        <taxon>Drepanopezizaceae</taxon>
        <taxon>Diplocarpon</taxon>
    </lineage>
</organism>
<feature type="compositionally biased region" description="Low complexity" evidence="1">
    <location>
        <begin position="42"/>
        <end position="57"/>
    </location>
</feature>
<gene>
    <name evidence="2" type="ORF">B2J93_7265</name>
</gene>
<evidence type="ECO:0000313" key="2">
    <source>
        <dbReference type="EMBL" id="OWP04964.1"/>
    </source>
</evidence>
<evidence type="ECO:0000313" key="3">
    <source>
        <dbReference type="Proteomes" id="UP000242519"/>
    </source>
</evidence>
<dbReference type="AlphaFoldDB" id="A0A218ZB70"/>
<feature type="region of interest" description="Disordered" evidence="1">
    <location>
        <begin position="1"/>
        <end position="80"/>
    </location>
</feature>
<dbReference type="InParanoid" id="A0A218ZB70"/>
<sequence>MDTVAYSQAQTEGAPAPSSPVEGNRSSNILSEYYKGLTQYESAISSPEYSPSSPRNPFGDDSSAEERGNTPGLTSPYIPLPDLYSPLWSLNRLNYDGLSSPI</sequence>
<reference evidence="2 3" key="1">
    <citation type="submission" date="2017-04" db="EMBL/GenBank/DDBJ databases">
        <title>Draft genome sequence of Marssonina coronaria NL1: causal agent of apple blotch.</title>
        <authorList>
            <person name="Cheng Q."/>
        </authorList>
    </citation>
    <scope>NUCLEOTIDE SEQUENCE [LARGE SCALE GENOMIC DNA]</scope>
    <source>
        <strain evidence="2 3">NL1</strain>
    </source>
</reference>